<dbReference type="GO" id="GO:0003677">
    <property type="term" value="F:DNA binding"/>
    <property type="evidence" value="ECO:0007669"/>
    <property type="project" value="UniProtKB-KW"/>
</dbReference>
<evidence type="ECO:0000313" key="3">
    <source>
        <dbReference type="Proteomes" id="UP000323824"/>
    </source>
</evidence>
<name>A0A5C1Q8H9_9SPIO</name>
<accession>A0A5C1Q8H9</accession>
<dbReference type="KEGG" id="sper:EW093_01050"/>
<dbReference type="EMBL" id="CP035807">
    <property type="protein sequence ID" value="QEN03350.1"/>
    <property type="molecule type" value="Genomic_DNA"/>
</dbReference>
<dbReference type="InterPro" id="IPR041657">
    <property type="entry name" value="HTH_17"/>
</dbReference>
<organism evidence="2 3">
    <name type="scientific">Thiospirochaeta perfilievii</name>
    <dbReference type="NCBI Taxonomy" id="252967"/>
    <lineage>
        <taxon>Bacteria</taxon>
        <taxon>Pseudomonadati</taxon>
        <taxon>Spirochaetota</taxon>
        <taxon>Spirochaetia</taxon>
        <taxon>Spirochaetales</taxon>
        <taxon>Spirochaetaceae</taxon>
        <taxon>Thiospirochaeta</taxon>
    </lineage>
</organism>
<keyword evidence="2" id="KW-0238">DNA-binding</keyword>
<gene>
    <name evidence="2" type="ORF">EW093_01050</name>
</gene>
<dbReference type="AlphaFoldDB" id="A0A5C1Q8H9"/>
<evidence type="ECO:0000259" key="1">
    <source>
        <dbReference type="Pfam" id="PF12728"/>
    </source>
</evidence>
<evidence type="ECO:0000313" key="2">
    <source>
        <dbReference type="EMBL" id="QEN03350.1"/>
    </source>
</evidence>
<dbReference type="Proteomes" id="UP000323824">
    <property type="component" value="Chromosome"/>
</dbReference>
<proteinExistence type="predicted"/>
<dbReference type="RefSeq" id="WP_149566610.1">
    <property type="nucleotide sequence ID" value="NZ_CP035807.1"/>
</dbReference>
<keyword evidence="3" id="KW-1185">Reference proteome</keyword>
<protein>
    <submittedName>
        <fullName evidence="2">DNA-binding protein</fullName>
    </submittedName>
</protein>
<reference evidence="2 3" key="2">
    <citation type="submission" date="2019-09" db="EMBL/GenBank/DDBJ databases">
        <title>Complete Genome Sequence and Methylome Analysis of free living Spirochaetas.</title>
        <authorList>
            <person name="Leshcheva N."/>
            <person name="Mikheeva N."/>
        </authorList>
    </citation>
    <scope>NUCLEOTIDE SEQUENCE [LARGE SCALE GENOMIC DNA]</scope>
    <source>
        <strain evidence="2 3">P</strain>
    </source>
</reference>
<dbReference type="InterPro" id="IPR009061">
    <property type="entry name" value="DNA-bd_dom_put_sf"/>
</dbReference>
<sequence length="73" mass="8304">MTDNILNAKEAAKYLGNLSIHCIYKYSSQGIIPKLKHTGKLLFLKSDLDDFIIKNRVSTHTINQISRSIKEVN</sequence>
<dbReference type="SUPFAM" id="SSF46955">
    <property type="entry name" value="Putative DNA-binding domain"/>
    <property type="match status" value="1"/>
</dbReference>
<feature type="domain" description="Helix-turn-helix" evidence="1">
    <location>
        <begin position="6"/>
        <end position="55"/>
    </location>
</feature>
<dbReference type="Pfam" id="PF12728">
    <property type="entry name" value="HTH_17"/>
    <property type="match status" value="1"/>
</dbReference>
<reference evidence="2 3" key="1">
    <citation type="submission" date="2019-02" db="EMBL/GenBank/DDBJ databases">
        <authorList>
            <person name="Fomenkov A."/>
            <person name="Dubinina G."/>
            <person name="Grabovich M."/>
            <person name="Vincze T."/>
            <person name="Roberts R.J."/>
        </authorList>
    </citation>
    <scope>NUCLEOTIDE SEQUENCE [LARGE SCALE GENOMIC DNA]</scope>
    <source>
        <strain evidence="2 3">P</strain>
    </source>
</reference>